<evidence type="ECO:0000313" key="2">
    <source>
        <dbReference type="EMBL" id="MDR5899145.1"/>
    </source>
</evidence>
<keyword evidence="1" id="KW-0812">Transmembrane</keyword>
<protein>
    <recommendedName>
        <fullName evidence="4">PrgI family protein</fullName>
    </recommendedName>
</protein>
<reference evidence="2 3" key="1">
    <citation type="submission" date="2023-04" db="EMBL/GenBank/DDBJ databases">
        <title>A long-awaited taxogenomic arrangement of the family Halomonadaceae.</title>
        <authorList>
            <person name="De La Haba R."/>
            <person name="Chuvochina M."/>
            <person name="Wittouck S."/>
            <person name="Arahal D.R."/>
            <person name="Sanchez-Porro C."/>
            <person name="Hugenholtz P."/>
            <person name="Ventosa A."/>
        </authorList>
    </citation>
    <scope>NUCLEOTIDE SEQUENCE [LARGE SCALE GENOMIC DNA]</scope>
    <source>
        <strain evidence="2 3">DSM 21020</strain>
    </source>
</reference>
<accession>A0ABU1H4B5</accession>
<dbReference type="Proteomes" id="UP001254564">
    <property type="component" value="Unassembled WGS sequence"/>
</dbReference>
<evidence type="ECO:0008006" key="4">
    <source>
        <dbReference type="Google" id="ProtNLM"/>
    </source>
</evidence>
<evidence type="ECO:0000256" key="1">
    <source>
        <dbReference type="SAM" id="Phobius"/>
    </source>
</evidence>
<feature type="transmembrane region" description="Helical" evidence="1">
    <location>
        <begin position="50"/>
        <end position="73"/>
    </location>
</feature>
<organism evidence="2 3">
    <name type="scientific">Vreelandella vilamensis</name>
    <dbReference type="NCBI Taxonomy" id="531309"/>
    <lineage>
        <taxon>Bacteria</taxon>
        <taxon>Pseudomonadati</taxon>
        <taxon>Pseudomonadota</taxon>
        <taxon>Gammaproteobacteria</taxon>
        <taxon>Oceanospirillales</taxon>
        <taxon>Halomonadaceae</taxon>
        <taxon>Vreelandella</taxon>
    </lineage>
</organism>
<dbReference type="EMBL" id="JARWAN010000013">
    <property type="protein sequence ID" value="MDR5899145.1"/>
    <property type="molecule type" value="Genomic_DNA"/>
</dbReference>
<sequence length="97" mass="10586">MSDFVNPYFQSLEDSILDISSASKVFMKTIFVLALGTIAFFLAISVKDSTIAQIFLASLGVALCMVALTPGSARRELRALWRRKPSKTKLGEGIDLS</sequence>
<dbReference type="RefSeq" id="WP_309656035.1">
    <property type="nucleotide sequence ID" value="NZ_JARWAN010000013.1"/>
</dbReference>
<feature type="transmembrane region" description="Helical" evidence="1">
    <location>
        <begin position="25"/>
        <end position="44"/>
    </location>
</feature>
<comment type="caution">
    <text evidence="2">The sequence shown here is derived from an EMBL/GenBank/DDBJ whole genome shotgun (WGS) entry which is preliminary data.</text>
</comment>
<evidence type="ECO:0000313" key="3">
    <source>
        <dbReference type="Proteomes" id="UP001254564"/>
    </source>
</evidence>
<proteinExistence type="predicted"/>
<keyword evidence="1" id="KW-0472">Membrane</keyword>
<gene>
    <name evidence="2" type="ORF">QC823_09110</name>
</gene>
<keyword evidence="3" id="KW-1185">Reference proteome</keyword>
<keyword evidence="1" id="KW-1133">Transmembrane helix</keyword>
<name>A0ABU1H4B5_9GAMM</name>